<dbReference type="CDD" id="cd00086">
    <property type="entry name" value="homeodomain"/>
    <property type="match status" value="1"/>
</dbReference>
<dbReference type="WBParaSite" id="ALUE_0000684701-mRNA-1">
    <property type="protein sequence ID" value="ALUE_0000684701-mRNA-1"/>
    <property type="gene ID" value="ALUE_0000684701"/>
</dbReference>
<dbReference type="SUPFAM" id="SSF47413">
    <property type="entry name" value="lambda repressor-like DNA-binding domains"/>
    <property type="match status" value="1"/>
</dbReference>
<evidence type="ECO:0000256" key="3">
    <source>
        <dbReference type="ARBA" id="ARBA00023155"/>
    </source>
</evidence>
<evidence type="ECO:0000256" key="1">
    <source>
        <dbReference type="ARBA" id="ARBA00004123"/>
    </source>
</evidence>
<reference evidence="8" key="1">
    <citation type="submission" date="2023-03" db="UniProtKB">
        <authorList>
            <consortium name="WormBaseParasite"/>
        </authorList>
    </citation>
    <scope>IDENTIFICATION</scope>
</reference>
<dbReference type="GO" id="GO:0000981">
    <property type="term" value="F:DNA-binding transcription factor activity, RNA polymerase II-specific"/>
    <property type="evidence" value="ECO:0007669"/>
    <property type="project" value="TreeGrafter"/>
</dbReference>
<keyword evidence="7" id="KW-1185">Reference proteome</keyword>
<name>A0A9J2PAD2_ASCLU</name>
<dbReference type="PROSITE" id="PS00035">
    <property type="entry name" value="POU_1"/>
    <property type="match status" value="1"/>
</dbReference>
<feature type="domain" description="POU-specific" evidence="6">
    <location>
        <begin position="482"/>
        <end position="556"/>
    </location>
</feature>
<organism evidence="7 8">
    <name type="scientific">Ascaris lumbricoides</name>
    <name type="common">Giant roundworm</name>
    <dbReference type="NCBI Taxonomy" id="6252"/>
    <lineage>
        <taxon>Eukaryota</taxon>
        <taxon>Metazoa</taxon>
        <taxon>Ecdysozoa</taxon>
        <taxon>Nematoda</taxon>
        <taxon>Chromadorea</taxon>
        <taxon>Rhabditida</taxon>
        <taxon>Spirurina</taxon>
        <taxon>Ascaridomorpha</taxon>
        <taxon>Ascaridoidea</taxon>
        <taxon>Ascarididae</taxon>
        <taxon>Ascaris</taxon>
    </lineage>
</organism>
<dbReference type="PANTHER" id="PTHR11636:SF137">
    <property type="entry name" value="HOMEOBOX PROTEIN CEH-18"/>
    <property type="match status" value="1"/>
</dbReference>
<dbReference type="SMART" id="SM00352">
    <property type="entry name" value="POU"/>
    <property type="match status" value="1"/>
</dbReference>
<dbReference type="Pfam" id="PF00157">
    <property type="entry name" value="Pou"/>
    <property type="match status" value="1"/>
</dbReference>
<evidence type="ECO:0000256" key="2">
    <source>
        <dbReference type="ARBA" id="ARBA00023125"/>
    </source>
</evidence>
<dbReference type="GO" id="GO:0005634">
    <property type="term" value="C:nucleus"/>
    <property type="evidence" value="ECO:0007669"/>
    <property type="project" value="UniProtKB-SubCell"/>
</dbReference>
<sequence length="683" mass="74823">MGTYAYGKVRYTQHYHNFQFVRGIAGRPIANHTNTQQRAQVTVLPRTFCWDERVSVRSSQPVCTLLWSIIIPEWVSEPRRKVMVVKTPTGAQPAKSTFLISTECLKRDPMTTGIDERDGYQDYFQGSSMNSCSVSLYIDQGATTCKSGQGEKECSAEDGVAIKQGGNEDIELTAERKQPSTNSRKSMISINASADGINKLHDNSSPMESDIVFDRSNSTPIGAAMSGGLAESGILGSSGASDQLETMVAATEMEPNVDFSSTHCSEMVSTVGENHCEAWNFGGQPLAFGGLTFSVLVDEGRHEERSILSRQSNEEDQPVYELLQPVITHGDAAELITRNAAVADLHAIRISHFIRGGFDVGGESEKCAGVLQPTSSFLRATSSSQAGEMTVQVLEGRESAHVIESLAAQSSMQWLNLDEDVVSGIPHSPLLCQVIFEEVDVQQNVDEPPKSTLMESRLAFRQRLLAADEETVIAAGHAIMREDIVKLKEVEDFAEMFKRQRINFGFTQGDVGAALGSRHGMDFSQTTISRFEALNLSFKNMCKLYPLLKNWMSSVETAVTNGVKVDEFLEHQNMGPSSQSRTLVSLSDAAVMNSVVKGCPPGSNSCAVMSAAAPRKRRKRTNLDAVQLATLDGYFQQNARPDNDAMAHIARSLQLNHDVSWGNSHDSMILNLQTTFYTDLCQL</sequence>
<keyword evidence="2 5" id="KW-0238">DNA-binding</keyword>
<dbReference type="Proteomes" id="UP000036681">
    <property type="component" value="Unplaced"/>
</dbReference>
<proteinExistence type="predicted"/>
<dbReference type="InterPro" id="IPR009057">
    <property type="entry name" value="Homeodomain-like_sf"/>
</dbReference>
<dbReference type="PROSITE" id="PS00465">
    <property type="entry name" value="POU_2"/>
    <property type="match status" value="1"/>
</dbReference>
<evidence type="ECO:0000313" key="8">
    <source>
        <dbReference type="WBParaSite" id="ALUE_0000684701-mRNA-1"/>
    </source>
</evidence>
<evidence type="ECO:0000256" key="5">
    <source>
        <dbReference type="RuleBase" id="RU000682"/>
    </source>
</evidence>
<comment type="subcellular location">
    <subcellularLocation>
        <location evidence="1 5">Nucleus</location>
    </subcellularLocation>
</comment>
<dbReference type="PROSITE" id="PS51179">
    <property type="entry name" value="POU_3"/>
    <property type="match status" value="1"/>
</dbReference>
<dbReference type="InterPro" id="IPR001356">
    <property type="entry name" value="HD"/>
</dbReference>
<dbReference type="InterPro" id="IPR010982">
    <property type="entry name" value="Lambda_DNA-bd_dom_sf"/>
</dbReference>
<dbReference type="InterPro" id="IPR013847">
    <property type="entry name" value="POU"/>
</dbReference>
<dbReference type="InterPro" id="IPR000327">
    <property type="entry name" value="POU_dom"/>
</dbReference>
<protein>
    <submittedName>
        <fullName evidence="8">POU-specific domain-containing protein</fullName>
    </submittedName>
</protein>
<dbReference type="PANTHER" id="PTHR11636">
    <property type="entry name" value="POU DOMAIN"/>
    <property type="match status" value="1"/>
</dbReference>
<dbReference type="SUPFAM" id="SSF46689">
    <property type="entry name" value="Homeodomain-like"/>
    <property type="match status" value="1"/>
</dbReference>
<dbReference type="GO" id="GO:0000978">
    <property type="term" value="F:RNA polymerase II cis-regulatory region sequence-specific DNA binding"/>
    <property type="evidence" value="ECO:0007669"/>
    <property type="project" value="TreeGrafter"/>
</dbReference>
<dbReference type="AlphaFoldDB" id="A0A9J2PAD2"/>
<dbReference type="InterPro" id="IPR050255">
    <property type="entry name" value="POU_domain_TF"/>
</dbReference>
<dbReference type="PRINTS" id="PR00028">
    <property type="entry name" value="POUDOMAIN"/>
</dbReference>
<accession>A0A9J2PAD2</accession>
<keyword evidence="3 5" id="KW-0371">Homeobox</keyword>
<evidence type="ECO:0000256" key="4">
    <source>
        <dbReference type="ARBA" id="ARBA00023242"/>
    </source>
</evidence>
<dbReference type="Gene3D" id="1.10.10.60">
    <property type="entry name" value="Homeodomain-like"/>
    <property type="match status" value="1"/>
</dbReference>
<keyword evidence="4 5" id="KW-0539">Nucleus</keyword>
<dbReference type="Gene3D" id="1.10.260.40">
    <property type="entry name" value="lambda repressor-like DNA-binding domains"/>
    <property type="match status" value="1"/>
</dbReference>
<evidence type="ECO:0000313" key="7">
    <source>
        <dbReference type="Proteomes" id="UP000036681"/>
    </source>
</evidence>
<evidence type="ECO:0000259" key="6">
    <source>
        <dbReference type="PROSITE" id="PS51179"/>
    </source>
</evidence>
<dbReference type="Pfam" id="PF00046">
    <property type="entry name" value="Homeodomain"/>
    <property type="match status" value="1"/>
</dbReference>